<dbReference type="AlphaFoldDB" id="A0A2N3Y481"/>
<name>A0A2N3Y481_SACSN</name>
<proteinExistence type="predicted"/>
<organism evidence="1 2">
    <name type="scientific">Saccharopolyspora spinosa</name>
    <dbReference type="NCBI Taxonomy" id="60894"/>
    <lineage>
        <taxon>Bacteria</taxon>
        <taxon>Bacillati</taxon>
        <taxon>Actinomycetota</taxon>
        <taxon>Actinomycetes</taxon>
        <taxon>Pseudonocardiales</taxon>
        <taxon>Pseudonocardiaceae</taxon>
        <taxon>Saccharopolyspora</taxon>
    </lineage>
</organism>
<gene>
    <name evidence="1" type="ORF">A8926_5618</name>
</gene>
<sequence length="67" mass="7209">MVVPHAGIRAGGRPFILGIWIPLSTTSIPTSLRMASNSSGDLLSLFWISNRALQLASLRSITRFLAA</sequence>
<accession>A0A2N3Y481</accession>
<protein>
    <submittedName>
        <fullName evidence="1">Uncharacterized protein</fullName>
    </submittedName>
</protein>
<keyword evidence="2" id="KW-1185">Reference proteome</keyword>
<comment type="caution">
    <text evidence="1">The sequence shown here is derived from an EMBL/GenBank/DDBJ whole genome shotgun (WGS) entry which is preliminary data.</text>
</comment>
<evidence type="ECO:0000313" key="2">
    <source>
        <dbReference type="Proteomes" id="UP000233786"/>
    </source>
</evidence>
<evidence type="ECO:0000313" key="1">
    <source>
        <dbReference type="EMBL" id="PKW17631.1"/>
    </source>
</evidence>
<reference evidence="1" key="1">
    <citation type="submission" date="2017-12" db="EMBL/GenBank/DDBJ databases">
        <title>Sequencing the genomes of 1000 Actinobacteria strains.</title>
        <authorList>
            <person name="Klenk H.-P."/>
        </authorList>
    </citation>
    <scope>NUCLEOTIDE SEQUENCE [LARGE SCALE GENOMIC DNA]</scope>
    <source>
        <strain evidence="1">DSM 44228</strain>
    </source>
</reference>
<dbReference type="EMBL" id="PJNB01000001">
    <property type="protein sequence ID" value="PKW17631.1"/>
    <property type="molecule type" value="Genomic_DNA"/>
</dbReference>
<dbReference type="Proteomes" id="UP000233786">
    <property type="component" value="Unassembled WGS sequence"/>
</dbReference>